<proteinExistence type="predicted"/>
<organism evidence="1 2">
    <name type="scientific">Violaceomyces palustris</name>
    <dbReference type="NCBI Taxonomy" id="1673888"/>
    <lineage>
        <taxon>Eukaryota</taxon>
        <taxon>Fungi</taxon>
        <taxon>Dikarya</taxon>
        <taxon>Basidiomycota</taxon>
        <taxon>Ustilaginomycotina</taxon>
        <taxon>Ustilaginomycetes</taxon>
        <taxon>Violaceomycetales</taxon>
        <taxon>Violaceomycetaceae</taxon>
        <taxon>Violaceomyces</taxon>
    </lineage>
</organism>
<keyword evidence="2" id="KW-1185">Reference proteome</keyword>
<evidence type="ECO:0000313" key="2">
    <source>
        <dbReference type="Proteomes" id="UP000245626"/>
    </source>
</evidence>
<evidence type="ECO:0000313" key="1">
    <source>
        <dbReference type="EMBL" id="PWN51798.1"/>
    </source>
</evidence>
<dbReference type="EMBL" id="KZ819816">
    <property type="protein sequence ID" value="PWN51798.1"/>
    <property type="molecule type" value="Genomic_DNA"/>
</dbReference>
<protein>
    <submittedName>
        <fullName evidence="1">Uncharacterized protein</fullName>
    </submittedName>
</protein>
<gene>
    <name evidence="1" type="ORF">IE53DRAFT_35525</name>
</gene>
<reference evidence="1 2" key="1">
    <citation type="journal article" date="2018" name="Mol. Biol. Evol.">
        <title>Broad Genomic Sampling Reveals a Smut Pathogenic Ancestry of the Fungal Clade Ustilaginomycotina.</title>
        <authorList>
            <person name="Kijpornyongpan T."/>
            <person name="Mondo S.J."/>
            <person name="Barry K."/>
            <person name="Sandor L."/>
            <person name="Lee J."/>
            <person name="Lipzen A."/>
            <person name="Pangilinan J."/>
            <person name="LaButti K."/>
            <person name="Hainaut M."/>
            <person name="Henrissat B."/>
            <person name="Grigoriev I.V."/>
            <person name="Spatafora J.W."/>
            <person name="Aime M.C."/>
        </authorList>
    </citation>
    <scope>NUCLEOTIDE SEQUENCE [LARGE SCALE GENOMIC DNA]</scope>
    <source>
        <strain evidence="1 2">SA 807</strain>
    </source>
</reference>
<sequence>MVIEGWLFQGLPQVIHMSTSPMPSSSSVPTWPDTSSRVSLSKIIERRAMRRLVGSKTVPRSKSTEGIRRISKLSVSPPVMVAWRAWQLSFLGWSFSLSNSWQLSRLTWLWHSRDAFIQGSASSASYPWKIGCPGCPCRCHGMTLARLTSDSLGLTEAMVHSPGDQGMKALESPQQILLNSPKLCRIPTFHQISPNCRSSHTCSVLLLPFPYCYLQPTTISFIPHIN</sequence>
<name>A0ACD0P117_9BASI</name>
<accession>A0ACD0P117</accession>
<dbReference type="Proteomes" id="UP000245626">
    <property type="component" value="Unassembled WGS sequence"/>
</dbReference>